<evidence type="ECO:0000313" key="1">
    <source>
        <dbReference type="EMBL" id="KAG8459428.1"/>
    </source>
</evidence>
<dbReference type="Gene3D" id="3.90.190.10">
    <property type="entry name" value="Protein tyrosine phosphatase superfamily"/>
    <property type="match status" value="1"/>
</dbReference>
<evidence type="ECO:0008006" key="3">
    <source>
        <dbReference type="Google" id="ProtNLM"/>
    </source>
</evidence>
<protein>
    <recommendedName>
        <fullName evidence="3">Tyrosine specific protein phosphatases domain-containing protein</fullName>
    </recommendedName>
</protein>
<accession>A0A8J6C9H3</accession>
<sequence length="302" mass="31955">MGRAVAMAITVLPPRRALATAGAVSLAALEAKAAAVRAQLALPAHRDDALAFDSAFSRADGSERGWCNWLVPGHLMVGRYPHLDPIAQPPRAGSAAFAGGPSEDAARAHLDKLHGAGITCFVCLQQELPPQQSCDQWPGDGLVYLPSGGARERFPGPFVRYFHAAHEARVARPARPARELDFVHFPIHDLSLPASDEAAYGLLHQLLGRLEPRQASDGHGMYVHCWGGRGRAGLVGGALLALLRPELGSDEIVRTVQAGYDTRAGAKSQRGSLALSPQTDEQRAWLAAFAAACHALRAGAAS</sequence>
<gene>
    <name evidence="1" type="ORF">KFE25_013064</name>
</gene>
<organism evidence="1 2">
    <name type="scientific">Diacronema lutheri</name>
    <name type="common">Unicellular marine alga</name>
    <name type="synonym">Monochrysis lutheri</name>
    <dbReference type="NCBI Taxonomy" id="2081491"/>
    <lineage>
        <taxon>Eukaryota</taxon>
        <taxon>Haptista</taxon>
        <taxon>Haptophyta</taxon>
        <taxon>Pavlovophyceae</taxon>
        <taxon>Pavlovales</taxon>
        <taxon>Pavlovaceae</taxon>
        <taxon>Diacronema</taxon>
    </lineage>
</organism>
<comment type="caution">
    <text evidence="1">The sequence shown here is derived from an EMBL/GenBank/DDBJ whole genome shotgun (WGS) entry which is preliminary data.</text>
</comment>
<dbReference type="OMA" id="GSERGWC"/>
<evidence type="ECO:0000313" key="2">
    <source>
        <dbReference type="Proteomes" id="UP000751190"/>
    </source>
</evidence>
<dbReference type="EMBL" id="JAGTXO010000041">
    <property type="protein sequence ID" value="KAG8459428.1"/>
    <property type="molecule type" value="Genomic_DNA"/>
</dbReference>
<keyword evidence="2" id="KW-1185">Reference proteome</keyword>
<dbReference type="SUPFAM" id="SSF52799">
    <property type="entry name" value="(Phosphotyrosine protein) phosphatases II"/>
    <property type="match status" value="1"/>
</dbReference>
<dbReference type="InterPro" id="IPR029021">
    <property type="entry name" value="Prot-tyrosine_phosphatase-like"/>
</dbReference>
<dbReference type="OrthoDB" id="2017893at2759"/>
<name>A0A8J6C9H3_DIALT</name>
<dbReference type="AlphaFoldDB" id="A0A8J6C9H3"/>
<reference evidence="1" key="1">
    <citation type="submission" date="2021-05" db="EMBL/GenBank/DDBJ databases">
        <title>The genome of the haptophyte Pavlova lutheri (Diacronema luteri, Pavlovales) - a model for lipid biosynthesis in eukaryotic algae.</title>
        <authorList>
            <person name="Hulatt C.J."/>
            <person name="Posewitz M.C."/>
        </authorList>
    </citation>
    <scope>NUCLEOTIDE SEQUENCE</scope>
    <source>
        <strain evidence="1">NIVA-4/92</strain>
    </source>
</reference>
<proteinExistence type="predicted"/>
<dbReference type="Proteomes" id="UP000751190">
    <property type="component" value="Unassembled WGS sequence"/>
</dbReference>